<dbReference type="Pfam" id="PF02563">
    <property type="entry name" value="Poly_export"/>
    <property type="match status" value="1"/>
</dbReference>
<dbReference type="Gene3D" id="3.30.1950.10">
    <property type="entry name" value="wza like domain"/>
    <property type="match status" value="1"/>
</dbReference>
<reference evidence="3 4" key="1">
    <citation type="submission" date="2018-01" db="EMBL/GenBank/DDBJ databases">
        <title>Genome sequence of a Cantenovulum-like bacteria.</title>
        <authorList>
            <person name="Tan W.R."/>
            <person name="Lau N.-S."/>
            <person name="Go F."/>
            <person name="Amirul A.-A.A."/>
        </authorList>
    </citation>
    <scope>NUCLEOTIDE SEQUENCE [LARGE SCALE GENOMIC DNA]</scope>
    <source>
        <strain evidence="3 4">CCB-QB4</strain>
    </source>
</reference>
<dbReference type="AlphaFoldDB" id="A0A2S0VY06"/>
<keyword evidence="4" id="KW-1185">Reference proteome</keyword>
<dbReference type="PANTHER" id="PTHR33619">
    <property type="entry name" value="POLYSACCHARIDE EXPORT PROTEIN GFCE-RELATED"/>
    <property type="match status" value="1"/>
</dbReference>
<dbReference type="PANTHER" id="PTHR33619:SF3">
    <property type="entry name" value="POLYSACCHARIDE EXPORT PROTEIN GFCE-RELATED"/>
    <property type="match status" value="1"/>
</dbReference>
<evidence type="ECO:0000259" key="2">
    <source>
        <dbReference type="Pfam" id="PF02563"/>
    </source>
</evidence>
<dbReference type="OrthoDB" id="9808948at2"/>
<dbReference type="InterPro" id="IPR003715">
    <property type="entry name" value="Poly_export_N"/>
</dbReference>
<evidence type="ECO:0000256" key="1">
    <source>
        <dbReference type="ARBA" id="ARBA00022729"/>
    </source>
</evidence>
<protein>
    <submittedName>
        <fullName evidence="3">Polysialic acid transporter</fullName>
    </submittedName>
</protein>
<evidence type="ECO:0000313" key="3">
    <source>
        <dbReference type="EMBL" id="AWB69094.1"/>
    </source>
</evidence>
<name>A0A2S0VY06_9ALTE</name>
<sequence>MWLVSCFFHAQANASQALVTSVKTKAKPEVYGQWLFNGEFANQSFNGFNPAYQITLGDNIRVQVWGGTSFDAMLTVDKQGNIFIPQVGPVNVSGVKNSELNQVVLGKVKQVFQKNVHVYATLESAQPVKVYVTGGVNQPGLYAGLSSDSILYFLDKAQGIQTQAGSYLDVRQIRQGQVIQSYNLYDFLANGAMVPHQVQDGDTLFVAPRNNFVAVEGLVGQAVAVEFAKQTASVADISQFVTPSPKVTHVRIYRNSGQEQYVDYFDIASAQTQLVYSGDKLVFVSDQKQRSISVRVEGEHESAQEYILPHGSTLAGLVTQIELNNLSDISGIQLFRKSIQARQKEMLKTSLQSLESSVLTARSSTQEAAALRAKEAELILQWVERAKNIEPRGQVILTNSATFDDIYLEQGDLIRIPSRSSLILVHGEVVFPSAITIEKESNLIDYINSAGGYTQSQDSTYVIVMHKNGQFEKYLAEDTDVLEDVKVVGGDEIFVLPKVDTKYLQFGKDITQVIYQIAVSAAVVLGV</sequence>
<organism evidence="3 4">
    <name type="scientific">Saccharobesus litoralis</name>
    <dbReference type="NCBI Taxonomy" id="2172099"/>
    <lineage>
        <taxon>Bacteria</taxon>
        <taxon>Pseudomonadati</taxon>
        <taxon>Pseudomonadota</taxon>
        <taxon>Gammaproteobacteria</taxon>
        <taxon>Alteromonadales</taxon>
        <taxon>Alteromonadaceae</taxon>
        <taxon>Saccharobesus</taxon>
    </lineage>
</organism>
<dbReference type="GO" id="GO:0015159">
    <property type="term" value="F:polysaccharide transmembrane transporter activity"/>
    <property type="evidence" value="ECO:0007669"/>
    <property type="project" value="InterPro"/>
</dbReference>
<gene>
    <name evidence="3" type="ORF">C2869_19220</name>
</gene>
<evidence type="ECO:0000313" key="4">
    <source>
        <dbReference type="Proteomes" id="UP000244441"/>
    </source>
</evidence>
<proteinExistence type="predicted"/>
<feature type="domain" description="Polysaccharide export protein N-terminal" evidence="2">
    <location>
        <begin position="49"/>
        <end position="121"/>
    </location>
</feature>
<dbReference type="EMBL" id="CP026604">
    <property type="protein sequence ID" value="AWB69094.1"/>
    <property type="molecule type" value="Genomic_DNA"/>
</dbReference>
<accession>A0A2S0VY06</accession>
<dbReference type="KEGG" id="cate:C2869_19220"/>
<dbReference type="Proteomes" id="UP000244441">
    <property type="component" value="Chromosome"/>
</dbReference>
<dbReference type="InterPro" id="IPR049712">
    <property type="entry name" value="Poly_export"/>
</dbReference>
<keyword evidence="1" id="KW-0732">Signal</keyword>
<dbReference type="Gene3D" id="3.10.560.10">
    <property type="entry name" value="Outer membrane lipoprotein wza domain like"/>
    <property type="match status" value="2"/>
</dbReference>